<dbReference type="EMBL" id="CM037160">
    <property type="protein sequence ID" value="KAH7841413.1"/>
    <property type="molecule type" value="Genomic_DNA"/>
</dbReference>
<proteinExistence type="predicted"/>
<gene>
    <name evidence="1" type="ORF">Vadar_029581</name>
</gene>
<name>A0ACB7XM13_9ERIC</name>
<protein>
    <submittedName>
        <fullName evidence="1">Uncharacterized protein</fullName>
    </submittedName>
</protein>
<organism evidence="1 2">
    <name type="scientific">Vaccinium darrowii</name>
    <dbReference type="NCBI Taxonomy" id="229202"/>
    <lineage>
        <taxon>Eukaryota</taxon>
        <taxon>Viridiplantae</taxon>
        <taxon>Streptophyta</taxon>
        <taxon>Embryophyta</taxon>
        <taxon>Tracheophyta</taxon>
        <taxon>Spermatophyta</taxon>
        <taxon>Magnoliopsida</taxon>
        <taxon>eudicotyledons</taxon>
        <taxon>Gunneridae</taxon>
        <taxon>Pentapetalae</taxon>
        <taxon>asterids</taxon>
        <taxon>Ericales</taxon>
        <taxon>Ericaceae</taxon>
        <taxon>Vaccinioideae</taxon>
        <taxon>Vaccinieae</taxon>
        <taxon>Vaccinium</taxon>
    </lineage>
</organism>
<evidence type="ECO:0000313" key="2">
    <source>
        <dbReference type="Proteomes" id="UP000828048"/>
    </source>
</evidence>
<comment type="caution">
    <text evidence="1">The sequence shown here is derived from an EMBL/GenBank/DDBJ whole genome shotgun (WGS) entry which is preliminary data.</text>
</comment>
<evidence type="ECO:0000313" key="1">
    <source>
        <dbReference type="EMBL" id="KAH7841413.1"/>
    </source>
</evidence>
<dbReference type="Proteomes" id="UP000828048">
    <property type="component" value="Chromosome 10"/>
</dbReference>
<sequence>MEGEDDVAEVAMAIFPANFGHTNGNDHFGPGKRPPIGTLKNCLGVIFGKWLEKWPPVGDALRIDLRNSWYLILPFSVCEKSGGRMASTDNRELEKQLEEAGNKLLQLPPAVDEILSLLDQVENYLSKVEQSPSESMKTALSPSMKALVADELLRHQDADVKVAVASCISEITRITAPDAPYEDDQMKDIFQLIVSSFENLSDKSSRSYDKRTLILETVAKVRSCVVMLDLECDGLIVEMFQHFLKAIRDDHPDNVFYSMETIMSLVLEESEDISLELISPILASLKSENQEVPAISRKLAERVVEKSALKLRPCLIQAMKSLHLSLDDYSKVISSICNGTADADGRNGHNTCGEHSTEENNLARTSSDLAVQDENKLAVTSPDEAAQDHLTKESVPDTLPVGDHPVEDRSPKSVMSNGVGEAGQVDSMADRESSKELEQEQAHQTDQSVDTTVTSNGEPDESNSGKIVKSDTKAEETSKKRARKPKSVSNSTDAPDSSQVDSDKEAEKTVHREISLSKEVSSPPSGEPSVEAAMSLENEKENIQMSSPKEIRTEAMDVASPSSSGNVPVEGSPEKDGREKKNVAPSADVSKEASDGTCVSEGKPQRRSGKKSTVGRTTEERTPALADKSKSEGGTASDSEDKPLKLCVRKVDARDKSGDGSSSKNKEDGKRQGRGKAISKNNLTISSAKDDDKETVPSVKSALNLAKKVDEDAPKTSSKRKRSTVKEELEEEAPKTSSKKKHTPAKEKVEEEMPKTSSKRKHAPAKETVDEEVPVTSSKGKRTPAKEKASDAVEYGVNLIDSKVKVWWPDDKKFYKGVIVAFYSVKKKHKVVYDDGDEEVLDLRKEVWEFVGDGSMSDEERATENQSPDPSHEVPKKKRAKTNSEPSTKHVKMEGSRSRGASSSKSKGAESKSDRKSKVDAKLSVNKSGDKTEDASDGKIEDLSKKGRRKSIADSSAADGKSKDDVGTPKTSSKSRLGTQKTDTEDTPKTIVLKMTSKSKGEATKSVEKFKSGSSKVKETEGKEEESTETASKSKGNASKSGNKSKANGSGKVKETERKEKESSETVKTPESTDGMSSKVKKTGSKSGKKRRRGGAKH</sequence>
<reference evidence="1 2" key="1">
    <citation type="journal article" date="2021" name="Hortic Res">
        <title>High-quality reference genome and annotation aids understanding of berry development for evergreen blueberry (Vaccinium darrowii).</title>
        <authorList>
            <person name="Yu J."/>
            <person name="Hulse-Kemp A.M."/>
            <person name="Babiker E."/>
            <person name="Staton M."/>
        </authorList>
    </citation>
    <scope>NUCLEOTIDE SEQUENCE [LARGE SCALE GENOMIC DNA]</scope>
    <source>
        <strain evidence="2">cv. NJ 8807/NJ 8810</strain>
        <tissue evidence="1">Young leaf</tissue>
    </source>
</reference>
<accession>A0ACB7XM13</accession>
<keyword evidence="2" id="KW-1185">Reference proteome</keyword>